<dbReference type="InterPro" id="IPR003661">
    <property type="entry name" value="HisK_dim/P_dom"/>
</dbReference>
<dbReference type="Proteomes" id="UP000248079">
    <property type="component" value="Unassembled WGS sequence"/>
</dbReference>
<dbReference type="Pfam" id="PF00512">
    <property type="entry name" value="HisKA"/>
    <property type="match status" value="1"/>
</dbReference>
<dbReference type="SMART" id="SM00388">
    <property type="entry name" value="HisKA"/>
    <property type="match status" value="1"/>
</dbReference>
<dbReference type="SUPFAM" id="SSF47384">
    <property type="entry name" value="Homodimeric domain of signal transducing histidine kinase"/>
    <property type="match status" value="1"/>
</dbReference>
<keyword evidence="6" id="KW-1133">Transmembrane helix</keyword>
<dbReference type="InterPro" id="IPR004358">
    <property type="entry name" value="Sig_transdc_His_kin-like_C"/>
</dbReference>
<gene>
    <name evidence="8" type="ORF">DF185_20170</name>
</gene>
<dbReference type="CDD" id="cd00082">
    <property type="entry name" value="HisKA"/>
    <property type="match status" value="1"/>
</dbReference>
<dbReference type="PANTHER" id="PTHR42878">
    <property type="entry name" value="TWO-COMPONENT HISTIDINE KINASE"/>
    <property type="match status" value="1"/>
</dbReference>
<dbReference type="PANTHER" id="PTHR42878:SF13">
    <property type="entry name" value="HISTIDINE KINASE"/>
    <property type="match status" value="1"/>
</dbReference>
<dbReference type="GO" id="GO:0000155">
    <property type="term" value="F:phosphorelay sensor kinase activity"/>
    <property type="evidence" value="ECO:0007669"/>
    <property type="project" value="InterPro"/>
</dbReference>
<keyword evidence="6" id="KW-0472">Membrane</keyword>
<protein>
    <recommendedName>
        <fullName evidence="2">histidine kinase</fullName>
        <ecNumber evidence="2">2.7.13.3</ecNumber>
    </recommendedName>
</protein>
<dbReference type="InterPro" id="IPR003594">
    <property type="entry name" value="HATPase_dom"/>
</dbReference>
<dbReference type="SMART" id="SM00387">
    <property type="entry name" value="HATPase_c"/>
    <property type="match status" value="1"/>
</dbReference>
<dbReference type="InterPro" id="IPR005467">
    <property type="entry name" value="His_kinase_dom"/>
</dbReference>
<dbReference type="AlphaFoldDB" id="A0A2V3ZSX3"/>
<dbReference type="Gene3D" id="3.30.565.10">
    <property type="entry name" value="Histidine kinase-like ATPase, C-terminal domain"/>
    <property type="match status" value="1"/>
</dbReference>
<dbReference type="Pfam" id="PF02518">
    <property type="entry name" value="HATPase_c"/>
    <property type="match status" value="1"/>
</dbReference>
<evidence type="ECO:0000259" key="7">
    <source>
        <dbReference type="PROSITE" id="PS50109"/>
    </source>
</evidence>
<dbReference type="InterPro" id="IPR036097">
    <property type="entry name" value="HisK_dim/P_sf"/>
</dbReference>
<dbReference type="SUPFAM" id="SSF55874">
    <property type="entry name" value="ATPase domain of HSP90 chaperone/DNA topoisomerase II/histidine kinase"/>
    <property type="match status" value="1"/>
</dbReference>
<evidence type="ECO:0000256" key="6">
    <source>
        <dbReference type="SAM" id="Phobius"/>
    </source>
</evidence>
<evidence type="ECO:0000313" key="8">
    <source>
        <dbReference type="EMBL" id="PXX96958.1"/>
    </source>
</evidence>
<evidence type="ECO:0000256" key="4">
    <source>
        <dbReference type="ARBA" id="ARBA00022679"/>
    </source>
</evidence>
<dbReference type="GO" id="GO:0007234">
    <property type="term" value="P:osmosensory signaling via phosphorelay pathway"/>
    <property type="evidence" value="ECO:0007669"/>
    <property type="project" value="TreeGrafter"/>
</dbReference>
<keyword evidence="9" id="KW-1185">Reference proteome</keyword>
<keyword evidence="4" id="KW-0808">Transferase</keyword>
<dbReference type="PROSITE" id="PS50109">
    <property type="entry name" value="HIS_KIN"/>
    <property type="match status" value="1"/>
</dbReference>
<dbReference type="EMBL" id="QFLI01000011">
    <property type="protein sequence ID" value="PXX96958.1"/>
    <property type="molecule type" value="Genomic_DNA"/>
</dbReference>
<organism evidence="8 9">
    <name type="scientific">Marinifilum breve</name>
    <dbReference type="NCBI Taxonomy" id="2184082"/>
    <lineage>
        <taxon>Bacteria</taxon>
        <taxon>Pseudomonadati</taxon>
        <taxon>Bacteroidota</taxon>
        <taxon>Bacteroidia</taxon>
        <taxon>Marinilabiliales</taxon>
        <taxon>Marinifilaceae</taxon>
    </lineage>
</organism>
<dbReference type="Gene3D" id="1.10.287.130">
    <property type="match status" value="1"/>
</dbReference>
<feature type="transmembrane region" description="Helical" evidence="6">
    <location>
        <begin position="15"/>
        <end position="37"/>
    </location>
</feature>
<dbReference type="FunFam" id="3.30.565.10:FF:000006">
    <property type="entry name" value="Sensor histidine kinase WalK"/>
    <property type="match status" value="1"/>
</dbReference>
<name>A0A2V3ZSX3_9BACT</name>
<keyword evidence="6" id="KW-0812">Transmembrane</keyword>
<comment type="catalytic activity">
    <reaction evidence="1">
        <text>ATP + protein L-histidine = ADP + protein N-phospho-L-histidine.</text>
        <dbReference type="EC" id="2.7.13.3"/>
    </reaction>
</comment>
<dbReference type="PRINTS" id="PR00344">
    <property type="entry name" value="BCTRLSENSOR"/>
</dbReference>
<reference evidence="8 9" key="1">
    <citation type="submission" date="2018-05" db="EMBL/GenBank/DDBJ databases">
        <title>Marinifilum breve JC075T sp. nov., a marine bacterium isolated from Yongle Blue Hole in the South China Sea.</title>
        <authorList>
            <person name="Fu T."/>
        </authorList>
    </citation>
    <scope>NUCLEOTIDE SEQUENCE [LARGE SCALE GENOMIC DNA]</scope>
    <source>
        <strain evidence="8 9">JC075</strain>
    </source>
</reference>
<evidence type="ECO:0000256" key="1">
    <source>
        <dbReference type="ARBA" id="ARBA00000085"/>
    </source>
</evidence>
<dbReference type="EC" id="2.7.13.3" evidence="2"/>
<comment type="caution">
    <text evidence="8">The sequence shown here is derived from an EMBL/GenBank/DDBJ whole genome shotgun (WGS) entry which is preliminary data.</text>
</comment>
<evidence type="ECO:0000313" key="9">
    <source>
        <dbReference type="Proteomes" id="UP000248079"/>
    </source>
</evidence>
<accession>A0A2V3ZSX3</accession>
<keyword evidence="3" id="KW-0597">Phosphoprotein</keyword>
<dbReference type="GO" id="GO:0030295">
    <property type="term" value="F:protein kinase activator activity"/>
    <property type="evidence" value="ECO:0007669"/>
    <property type="project" value="TreeGrafter"/>
</dbReference>
<evidence type="ECO:0000256" key="2">
    <source>
        <dbReference type="ARBA" id="ARBA00012438"/>
    </source>
</evidence>
<dbReference type="InterPro" id="IPR036890">
    <property type="entry name" value="HATPase_C_sf"/>
</dbReference>
<sequence>MYLQIQLQKRMNKKLITGLIILMSISLLGIIAVQILWIRNAISIEERTFDSNINKALHKIVDKLEKSEDVIFLTKGLPNNSHENIEVREFKHFLESGKKLGQNVIKIKTGKTINGKTSYKIDSDSQVIVMQSKSANLNLWHPRHEMDSAFKIDIHLETRDTIIREKRKEKHIENIFSKVMYEFKNKDVSIDERIDFEQLPNLINSELKNYNIDSDFNFAIFTGEPLHLIHSSDSSYNEILKNSEYKINLFPNDIVFTNQILSLDFIDRFSLIYKSIFPLLILSGIFTIFIVVTFVNAVFLILKQKRISDIKSDFINNITHEFKTPIATIGLASDSINNPKVIGNPDRIRYFTGIIKDENFRMNKQVENILQLSLFGKHELKLNLQSCHLNEIIQKAAEYIQLQIDEKNGRLTTTLNAINDITDVDEVHFLNVLFNLFDNAIKYSNDEPKIEISTENNNEFLFITIKDSGIGMSSKTVKRIFKKFYRAETGNIHSVKGFGLGLSYVKLVIDRHNGSIDVDSKPGQGTCIKLSLPLSKI</sequence>
<keyword evidence="5" id="KW-0418">Kinase</keyword>
<dbReference type="OrthoDB" id="1933776at2"/>
<proteinExistence type="predicted"/>
<feature type="transmembrane region" description="Helical" evidence="6">
    <location>
        <begin position="276"/>
        <end position="302"/>
    </location>
</feature>
<evidence type="ECO:0000256" key="3">
    <source>
        <dbReference type="ARBA" id="ARBA00022553"/>
    </source>
</evidence>
<feature type="domain" description="Histidine kinase" evidence="7">
    <location>
        <begin position="317"/>
        <end position="536"/>
    </location>
</feature>
<evidence type="ECO:0000256" key="5">
    <source>
        <dbReference type="ARBA" id="ARBA00022777"/>
    </source>
</evidence>
<dbReference type="InterPro" id="IPR050351">
    <property type="entry name" value="BphY/WalK/GraS-like"/>
</dbReference>
<dbReference type="GO" id="GO:0000156">
    <property type="term" value="F:phosphorelay response regulator activity"/>
    <property type="evidence" value="ECO:0007669"/>
    <property type="project" value="TreeGrafter"/>
</dbReference>